<organism evidence="2 3">
    <name type="scientific">Phascolomyces articulosus</name>
    <dbReference type="NCBI Taxonomy" id="60185"/>
    <lineage>
        <taxon>Eukaryota</taxon>
        <taxon>Fungi</taxon>
        <taxon>Fungi incertae sedis</taxon>
        <taxon>Mucoromycota</taxon>
        <taxon>Mucoromycotina</taxon>
        <taxon>Mucoromycetes</taxon>
        <taxon>Mucorales</taxon>
        <taxon>Lichtheimiaceae</taxon>
        <taxon>Phascolomyces</taxon>
    </lineage>
</organism>
<dbReference type="AlphaFoldDB" id="A0AAD5JZR0"/>
<evidence type="ECO:0000256" key="1">
    <source>
        <dbReference type="SAM" id="Phobius"/>
    </source>
</evidence>
<proteinExistence type="predicted"/>
<reference evidence="2" key="2">
    <citation type="submission" date="2023-02" db="EMBL/GenBank/DDBJ databases">
        <authorList>
            <consortium name="DOE Joint Genome Institute"/>
            <person name="Mondo S.J."/>
            <person name="Chang Y."/>
            <person name="Wang Y."/>
            <person name="Ahrendt S."/>
            <person name="Andreopoulos W."/>
            <person name="Barry K."/>
            <person name="Beard J."/>
            <person name="Benny G.L."/>
            <person name="Blankenship S."/>
            <person name="Bonito G."/>
            <person name="Cuomo C."/>
            <person name="Desiro A."/>
            <person name="Gervers K.A."/>
            <person name="Hundley H."/>
            <person name="Kuo A."/>
            <person name="LaButti K."/>
            <person name="Lang B.F."/>
            <person name="Lipzen A."/>
            <person name="O'Donnell K."/>
            <person name="Pangilinan J."/>
            <person name="Reynolds N."/>
            <person name="Sandor L."/>
            <person name="Smith M.W."/>
            <person name="Tsang A."/>
            <person name="Grigoriev I.V."/>
            <person name="Stajich J.E."/>
            <person name="Spatafora J.W."/>
        </authorList>
    </citation>
    <scope>NUCLEOTIDE SEQUENCE</scope>
    <source>
        <strain evidence="2">RSA 2281</strain>
    </source>
</reference>
<evidence type="ECO:0000313" key="2">
    <source>
        <dbReference type="EMBL" id="KAI9249402.1"/>
    </source>
</evidence>
<evidence type="ECO:0000313" key="3">
    <source>
        <dbReference type="Proteomes" id="UP001209540"/>
    </source>
</evidence>
<dbReference type="Proteomes" id="UP001209540">
    <property type="component" value="Unassembled WGS sequence"/>
</dbReference>
<keyword evidence="3" id="KW-1185">Reference proteome</keyword>
<feature type="transmembrane region" description="Helical" evidence="1">
    <location>
        <begin position="37"/>
        <end position="56"/>
    </location>
</feature>
<comment type="caution">
    <text evidence="2">The sequence shown here is derived from an EMBL/GenBank/DDBJ whole genome shotgun (WGS) entry which is preliminary data.</text>
</comment>
<protein>
    <submittedName>
        <fullName evidence="2">Uncharacterized protein</fullName>
    </submittedName>
</protein>
<keyword evidence="1" id="KW-0472">Membrane</keyword>
<accession>A0AAD5JZR0</accession>
<reference evidence="2" key="1">
    <citation type="journal article" date="2022" name="IScience">
        <title>Evolution of zygomycete secretomes and the origins of terrestrial fungal ecologies.</title>
        <authorList>
            <person name="Chang Y."/>
            <person name="Wang Y."/>
            <person name="Mondo S."/>
            <person name="Ahrendt S."/>
            <person name="Andreopoulos W."/>
            <person name="Barry K."/>
            <person name="Beard J."/>
            <person name="Benny G.L."/>
            <person name="Blankenship S."/>
            <person name="Bonito G."/>
            <person name="Cuomo C."/>
            <person name="Desiro A."/>
            <person name="Gervers K.A."/>
            <person name="Hundley H."/>
            <person name="Kuo A."/>
            <person name="LaButti K."/>
            <person name="Lang B.F."/>
            <person name="Lipzen A."/>
            <person name="O'Donnell K."/>
            <person name="Pangilinan J."/>
            <person name="Reynolds N."/>
            <person name="Sandor L."/>
            <person name="Smith M.E."/>
            <person name="Tsang A."/>
            <person name="Grigoriev I.V."/>
            <person name="Stajich J.E."/>
            <person name="Spatafora J.W."/>
        </authorList>
    </citation>
    <scope>NUCLEOTIDE SEQUENCE</scope>
    <source>
        <strain evidence="2">RSA 2281</strain>
    </source>
</reference>
<keyword evidence="1" id="KW-1133">Transmembrane helix</keyword>
<keyword evidence="1" id="KW-0812">Transmembrane</keyword>
<sequence>MHEDDKTASRYFSLALFFTYFFLLFPCHPFLNYIYNLSLFLFCLSFFSLSFFFYIYL</sequence>
<dbReference type="EMBL" id="JAIXMP010000035">
    <property type="protein sequence ID" value="KAI9249402.1"/>
    <property type="molecule type" value="Genomic_DNA"/>
</dbReference>
<feature type="transmembrane region" description="Helical" evidence="1">
    <location>
        <begin position="12"/>
        <end position="31"/>
    </location>
</feature>
<gene>
    <name evidence="2" type="ORF">BDA99DRAFT_523704</name>
</gene>
<name>A0AAD5JZR0_9FUNG</name>